<dbReference type="EMBL" id="KC513612">
    <property type="protein sequence ID" value="AGE96086.1"/>
    <property type="molecule type" value="Genomic_DNA"/>
</dbReference>
<dbReference type="VEuPathDB" id="MicrosporidiaDB:ECU01_0810"/>
<accession>M1KLB8</accession>
<organism evidence="2">
    <name type="scientific">Encephalitozoon cuniculi</name>
    <name type="common">Microsporidian parasite</name>
    <dbReference type="NCBI Taxonomy" id="6035"/>
    <lineage>
        <taxon>Eukaryota</taxon>
        <taxon>Fungi</taxon>
        <taxon>Fungi incertae sedis</taxon>
        <taxon>Microsporidia</taxon>
        <taxon>Unikaryonidae</taxon>
        <taxon>Encephalitozoon</taxon>
    </lineage>
</organism>
<feature type="transmembrane region" description="Helical" evidence="1">
    <location>
        <begin position="153"/>
        <end position="173"/>
    </location>
</feature>
<protein>
    <submittedName>
        <fullName evidence="2">Uncharacterized protein</fullName>
    </submittedName>
</protein>
<evidence type="ECO:0000256" key="1">
    <source>
        <dbReference type="SAM" id="Phobius"/>
    </source>
</evidence>
<sequence length="193" mass="21758">MSRVSVTLMMQLGHLFAGQVVMYISFLLLVAVSESWIIPAGVDYLARSPFLRVSDAKGVFCFLFSSSTTAVGFMLETMRSMAKISKNDRMKYRVMKAQRGFTYMTLILFIDFLGAYIFKSLNNRTTSLLILGLTSHICCSLTAFFGMDMVNTFFYLTFAMSNVGVVLLTYVAGFDRVFTGLGRYLGRFRLDLI</sequence>
<dbReference type="VEuPathDB" id="MicrosporidiaDB:AEWD_010640"/>
<dbReference type="VEuPathDB" id="MicrosporidiaDB:M970_010640"/>
<dbReference type="AlphaFoldDB" id="M1KLB8"/>
<feature type="transmembrane region" description="Helical" evidence="1">
    <location>
        <begin position="124"/>
        <end position="146"/>
    </location>
</feature>
<feature type="transmembrane region" description="Helical" evidence="1">
    <location>
        <begin position="12"/>
        <end position="37"/>
    </location>
</feature>
<dbReference type="VEuPathDB" id="MicrosporidiaDB:AEWQ_010610"/>
<keyword evidence="1" id="KW-0812">Transmembrane</keyword>
<name>M1KLB8_ENCCN</name>
<dbReference type="VEuPathDB" id="MicrosporidiaDB:AEWR_010640"/>
<reference evidence="2" key="1">
    <citation type="journal article" date="2013" name="Eukaryot. Cell">
        <title>Extremely Reduced Levels of Heterozygosity in the Vertebrate Pathogen Encephalitozoon cuniculi.</title>
        <authorList>
            <person name="Selman M."/>
            <person name="Sak B."/>
            <person name="Kvac M."/>
            <person name="Farinelli L."/>
            <person name="Weiss L.M."/>
            <person name="Corradi N."/>
        </authorList>
    </citation>
    <scope>NUCLEOTIDE SEQUENCE</scope>
</reference>
<gene>
    <name evidence="2" type="ORF">ECU01_0810</name>
</gene>
<feature type="transmembrane region" description="Helical" evidence="1">
    <location>
        <begin position="57"/>
        <end position="79"/>
    </location>
</feature>
<keyword evidence="1" id="KW-1133">Transmembrane helix</keyword>
<keyword evidence="1" id="KW-0472">Membrane</keyword>
<proteinExistence type="predicted"/>
<evidence type="ECO:0000313" key="2">
    <source>
        <dbReference type="EMBL" id="AGE96086.1"/>
    </source>
</evidence>
<feature type="transmembrane region" description="Helical" evidence="1">
    <location>
        <begin position="100"/>
        <end position="118"/>
    </location>
</feature>